<dbReference type="PROSITE" id="PS00523">
    <property type="entry name" value="SULFATASE_1"/>
    <property type="match status" value="1"/>
</dbReference>
<keyword evidence="4" id="KW-0325">Glycoprotein</keyword>
<reference evidence="8 9" key="1">
    <citation type="submission" date="2018-06" db="EMBL/GenBank/DDBJ databases">
        <title>Complete Genomes of Monosporascus.</title>
        <authorList>
            <person name="Robinson A.J."/>
            <person name="Natvig D.O."/>
        </authorList>
    </citation>
    <scope>NUCLEOTIDE SEQUENCE [LARGE SCALE GENOMIC DNA]</scope>
    <source>
        <strain evidence="8 9">CBS 609.92</strain>
    </source>
</reference>
<dbReference type="PANTHER" id="PTHR43108:SF8">
    <property type="entry name" value="SD21168P"/>
    <property type="match status" value="1"/>
</dbReference>
<gene>
    <name evidence="8" type="ORF">DL762_008506</name>
</gene>
<keyword evidence="9" id="KW-1185">Reference proteome</keyword>
<dbReference type="Proteomes" id="UP000294003">
    <property type="component" value="Unassembled WGS sequence"/>
</dbReference>
<comment type="similarity">
    <text evidence="1">Belongs to the sulfatase family.</text>
</comment>
<proteinExistence type="inferred from homology"/>
<dbReference type="InterPro" id="IPR017850">
    <property type="entry name" value="Alkaline_phosphatase_core_sf"/>
</dbReference>
<evidence type="ECO:0000256" key="1">
    <source>
        <dbReference type="ARBA" id="ARBA00008779"/>
    </source>
</evidence>
<feature type="region of interest" description="Disordered" evidence="5">
    <location>
        <begin position="677"/>
        <end position="698"/>
    </location>
</feature>
<dbReference type="SUPFAM" id="SSF53649">
    <property type="entry name" value="Alkaline phosphatase-like"/>
    <property type="match status" value="1"/>
</dbReference>
<dbReference type="EMBL" id="QJNS01000361">
    <property type="protein sequence ID" value="RYO78789.1"/>
    <property type="molecule type" value="Genomic_DNA"/>
</dbReference>
<feature type="region of interest" description="Disordered" evidence="5">
    <location>
        <begin position="986"/>
        <end position="1023"/>
    </location>
</feature>
<feature type="compositionally biased region" description="Basic and acidic residues" evidence="5">
    <location>
        <begin position="855"/>
        <end position="868"/>
    </location>
</feature>
<protein>
    <recommendedName>
        <fullName evidence="7">Sulfatase N-terminal domain-containing protein</fullName>
    </recommendedName>
</protein>
<dbReference type="CDD" id="cd16147">
    <property type="entry name" value="G6S"/>
    <property type="match status" value="1"/>
</dbReference>
<evidence type="ECO:0000256" key="2">
    <source>
        <dbReference type="ARBA" id="ARBA00022729"/>
    </source>
</evidence>
<keyword evidence="6" id="KW-0812">Transmembrane</keyword>
<keyword evidence="2" id="KW-0732">Signal</keyword>
<dbReference type="Gene3D" id="3.40.720.10">
    <property type="entry name" value="Alkaline Phosphatase, subunit A"/>
    <property type="match status" value="1"/>
</dbReference>
<evidence type="ECO:0000256" key="3">
    <source>
        <dbReference type="ARBA" id="ARBA00022801"/>
    </source>
</evidence>
<dbReference type="InterPro" id="IPR024607">
    <property type="entry name" value="Sulfatase_CS"/>
</dbReference>
<feature type="transmembrane region" description="Helical" evidence="6">
    <location>
        <begin position="1258"/>
        <end position="1280"/>
    </location>
</feature>
<organism evidence="8 9">
    <name type="scientific">Monosporascus cannonballus</name>
    <dbReference type="NCBI Taxonomy" id="155416"/>
    <lineage>
        <taxon>Eukaryota</taxon>
        <taxon>Fungi</taxon>
        <taxon>Dikarya</taxon>
        <taxon>Ascomycota</taxon>
        <taxon>Pezizomycotina</taxon>
        <taxon>Sordariomycetes</taxon>
        <taxon>Xylariomycetidae</taxon>
        <taxon>Xylariales</taxon>
        <taxon>Xylariales incertae sedis</taxon>
        <taxon>Monosporascus</taxon>
    </lineage>
</organism>
<evidence type="ECO:0000259" key="7">
    <source>
        <dbReference type="Pfam" id="PF00884"/>
    </source>
</evidence>
<comment type="caution">
    <text evidence="8">The sequence shown here is derived from an EMBL/GenBank/DDBJ whole genome shotgun (WGS) entry which is preliminary data.</text>
</comment>
<feature type="domain" description="Sulfatase N-terminal" evidence="7">
    <location>
        <begin position="11"/>
        <end position="336"/>
    </location>
</feature>
<dbReference type="PANTHER" id="PTHR43108">
    <property type="entry name" value="N-ACETYLGLUCOSAMINE-6-SULFATASE FAMILY MEMBER"/>
    <property type="match status" value="1"/>
</dbReference>
<evidence type="ECO:0000256" key="4">
    <source>
        <dbReference type="ARBA" id="ARBA00023180"/>
    </source>
</evidence>
<evidence type="ECO:0000256" key="5">
    <source>
        <dbReference type="SAM" id="MobiDB-lite"/>
    </source>
</evidence>
<evidence type="ECO:0000313" key="8">
    <source>
        <dbReference type="EMBL" id="RYO78789.1"/>
    </source>
</evidence>
<keyword evidence="6" id="KW-1133">Transmembrane helix</keyword>
<evidence type="ECO:0000313" key="9">
    <source>
        <dbReference type="Proteomes" id="UP000294003"/>
    </source>
</evidence>
<evidence type="ECO:0000256" key="6">
    <source>
        <dbReference type="SAM" id="Phobius"/>
    </source>
</evidence>
<keyword evidence="6" id="KW-0472">Membrane</keyword>
<dbReference type="InterPro" id="IPR000917">
    <property type="entry name" value="Sulfatase_N"/>
</dbReference>
<dbReference type="Pfam" id="PF00884">
    <property type="entry name" value="Sulfatase"/>
    <property type="match status" value="1"/>
</dbReference>
<name>A0ABY0GVZ1_9PEZI</name>
<sequence length="1331" mass="146746">MDDQDLLLDSLDYQPLLKRHITDQGTTFSKHYCTISICCPSRVSLLTGRAAHNTNVTDVSEPYGGYTKFLAEGWNDNYLPVWLQRAGYNTYYTGKLMNGHSTTTYNKPFPAGWTGTNFFLDPATYIYYNVTMQQNQDAPKAYPGEYSTDLVTAASLGFLDEAILEAKPFFLGVAPIGPHSETIKGQFNPAVPANRHKNLFPGLKVPRTANFNPDTASGASWIKTLQKLNQTVVDYLDEFYRLRILSLQAVDELVGSIVKRLEESPEVLQNTYIIYTTDNGFHVDQHRLAPGKTCPIEEDLNIPFIIRGPGVEKGKTVSVPTSHTDIAPTIFELAGIPLQDDFDGLPMPVTKTQQEAVKAYGTEHVNIEFWGKSIPEGGFPGDGSGVVNGSGANNTYKSLRVISEGYDLAYTVWCSNEHELYEMKSDPGQMVNLYETSNRGNSSIYGWEAQRLISRLDALLLTLKTCKGASCRRPWSALHPKGDVLSLEQAMDPKFDEFYAEGQSKVSFSACVGGFITDYEGAMESKPFSEEYYGATLPLRYAPYAPPFTGGYPRRLTHKFALYSLNPYTREFTPRCPTSAAGVPRSEAPNPPSFSGGAFTFRFPPPSAPDRPGGKAEEDDPLCEDCAKLDLEKSLASAFALYEGSRRGINSRQLGAYRRGDGPVYLKDFYHVASLGGRPSRETDTARATCSRRRGGTGAGASCGGGGWDALEHNVFMAVVPGDPLVPKTAIPLRWLETGLPRSGAIYRLTRPRSTDESRIILPRELQPKADFALMRAWLDRCRGPHDFCKPRKPAGATLQGFRVIDCQAFAPQVEERPWSERYVALSYVWGPSTEKRPQTVLDAVEVTRAARGAPRVELDRPTRRSRDTNAGPSAQPDPDPGLELVGVPLEEYERVAAGERGWLDTHRHGLRSGLALDMSELMRDQELMDKYDIPSEHLRLFQDLADDFGLAVENFLEIQKMVALRKGIPLKEMVFYLEGRAASREARGEGSSGGPSLPPAPFIPERPLTSPSKPFKPLPPSRVQGKTILTEDVLSKRRLVFTEEQVYWECCGMALNETLDLHPGIVQAEPGAPMPDYMLSGIFEGGMHSVPELQYGFQRREREEGGQLAQKLDGHIHAYTSRKLTDSGDSLNAFLGVAAHYSDESGLSLLLGIPIWAGLSGDGKPGLQHTFALLISGWMHCAKRIADGAEIAGVVHGRSEQEVAADDPEAPRAAAHVPHALCERVGVAPANGEEGEDHVSVPMTEAALTAGHRTGDLVTVLVFASTVPFIYMGCARFLILRRTDDGGGRWERIGRLTLILEEWMMDKYGDTKKMLDDLPVRSFGKEIILV</sequence>
<accession>A0ABY0GVZ1</accession>
<keyword evidence="3" id="KW-0378">Hydrolase</keyword>
<feature type="region of interest" description="Disordered" evidence="5">
    <location>
        <begin position="853"/>
        <end position="882"/>
    </location>
</feature>